<dbReference type="Proteomes" id="UP000004691">
    <property type="component" value="Unassembled WGS sequence"/>
</dbReference>
<name>I0UYW6_9PSEU</name>
<dbReference type="InterPro" id="IPR019239">
    <property type="entry name" value="VapB_antitoxin"/>
</dbReference>
<dbReference type="HOGENOM" id="CLU_179376_4_0_11"/>
<dbReference type="OrthoDB" id="4563074at2"/>
<dbReference type="AlphaFoldDB" id="I0UYW6"/>
<proteinExistence type="predicted"/>
<dbReference type="EMBL" id="JH636049">
    <property type="protein sequence ID" value="EID53069.1"/>
    <property type="molecule type" value="Genomic_DNA"/>
</dbReference>
<accession>I0UYW6</accession>
<evidence type="ECO:0000313" key="2">
    <source>
        <dbReference type="Proteomes" id="UP000004691"/>
    </source>
</evidence>
<organism evidence="1 2">
    <name type="scientific">Saccharomonospora xinjiangensis XJ-54</name>
    <dbReference type="NCBI Taxonomy" id="882086"/>
    <lineage>
        <taxon>Bacteria</taxon>
        <taxon>Bacillati</taxon>
        <taxon>Actinomycetota</taxon>
        <taxon>Actinomycetes</taxon>
        <taxon>Pseudonocardiales</taxon>
        <taxon>Pseudonocardiaceae</taxon>
        <taxon>Saccharomonospora</taxon>
    </lineage>
</organism>
<sequence length="71" mass="7825">MSRTVIDLDDQLVAEVAQALGTSTKKDTVNTALREVLQSRRRALALARLRTAAEEGAVDLGLLQDKADYRR</sequence>
<gene>
    <name evidence="1" type="ORF">SacxiDRAFT_0804</name>
</gene>
<dbReference type="eggNOG" id="ENOG5033K4C">
    <property type="taxonomic scope" value="Bacteria"/>
</dbReference>
<dbReference type="Pfam" id="PF09957">
    <property type="entry name" value="VapB_antitoxin"/>
    <property type="match status" value="1"/>
</dbReference>
<dbReference type="RefSeq" id="WP_006237182.1">
    <property type="nucleotide sequence ID" value="NZ_JH636049.1"/>
</dbReference>
<dbReference type="STRING" id="882086.SacxiDRAFT_0804"/>
<reference evidence="1 2" key="1">
    <citation type="submission" date="2012-01" db="EMBL/GenBank/DDBJ databases">
        <title>Improved High-Quality Draft sequence of Saccharomonospora xinjiangensis XJ-54.</title>
        <authorList>
            <consortium name="US DOE Joint Genome Institute"/>
            <person name="Lucas S."/>
            <person name="Han J."/>
            <person name="Lapidus A."/>
            <person name="Cheng J.-F."/>
            <person name="Goodwin L."/>
            <person name="Pitluck S."/>
            <person name="Peters L."/>
            <person name="Mikhailova N."/>
            <person name="Teshima H."/>
            <person name="Detter J.C."/>
            <person name="Han C."/>
            <person name="Tapia R."/>
            <person name="Land M."/>
            <person name="Hauser L."/>
            <person name="Kyrpides N."/>
            <person name="Ivanova N."/>
            <person name="Pagani I."/>
            <person name="Brambilla E.-M."/>
            <person name="Klenk H.-P."/>
            <person name="Woyke T."/>
        </authorList>
    </citation>
    <scope>NUCLEOTIDE SEQUENCE [LARGE SCALE GENOMIC DNA]</scope>
    <source>
        <strain evidence="1 2">XJ-54</strain>
    </source>
</reference>
<keyword evidence="2" id="KW-1185">Reference proteome</keyword>
<protein>
    <recommendedName>
        <fullName evidence="3">Transcription regulator of the Arc/MetJ class</fullName>
    </recommendedName>
</protein>
<evidence type="ECO:0000313" key="1">
    <source>
        <dbReference type="EMBL" id="EID53069.1"/>
    </source>
</evidence>
<evidence type="ECO:0008006" key="3">
    <source>
        <dbReference type="Google" id="ProtNLM"/>
    </source>
</evidence>